<sequence length="276" mass="29912">MRKQVVSWIVVSGLLSAGLAFQLVWWSFLAIGAYLWWYSRTASRRSASLPAPATPQRGVLQEGPDIVLPPVRWLDVMPDDDDFREALAKIMPDHGAALFQTFRPYGHDAATRATRQIQRALYHQRKLLPDTSALIAYASDFKFPVAMIALPDADVRLDRLPTAPTRAVVQSEDGPWLLVALGEEHGFVLTAQAAQAARPAGPPPALQPGHPAATRTTELELRLPTPAPTPAASAGQSFEDMFAAMLSSAPQGKPAIDPAEQQAIIAKARLVMAEEA</sequence>
<gene>
    <name evidence="2" type="ORF">SE17_19875</name>
</gene>
<protein>
    <submittedName>
        <fullName evidence="2">Uncharacterized protein</fullName>
    </submittedName>
</protein>
<name>A0A0P9D8H5_9CHLR</name>
<dbReference type="Proteomes" id="UP000050509">
    <property type="component" value="Unassembled WGS sequence"/>
</dbReference>
<feature type="transmembrane region" description="Helical" evidence="1">
    <location>
        <begin position="6"/>
        <end position="37"/>
    </location>
</feature>
<keyword evidence="3" id="KW-1185">Reference proteome</keyword>
<evidence type="ECO:0000256" key="1">
    <source>
        <dbReference type="SAM" id="Phobius"/>
    </source>
</evidence>
<evidence type="ECO:0000313" key="3">
    <source>
        <dbReference type="Proteomes" id="UP000050509"/>
    </source>
</evidence>
<dbReference type="EMBL" id="LJCR01000821">
    <property type="protein sequence ID" value="KPV51675.1"/>
    <property type="molecule type" value="Genomic_DNA"/>
</dbReference>
<keyword evidence="1" id="KW-0472">Membrane</keyword>
<comment type="caution">
    <text evidence="2">The sequence shown here is derived from an EMBL/GenBank/DDBJ whole genome shotgun (WGS) entry which is preliminary data.</text>
</comment>
<organism evidence="2 3">
    <name type="scientific">Kouleothrix aurantiaca</name>
    <dbReference type="NCBI Taxonomy" id="186479"/>
    <lineage>
        <taxon>Bacteria</taxon>
        <taxon>Bacillati</taxon>
        <taxon>Chloroflexota</taxon>
        <taxon>Chloroflexia</taxon>
        <taxon>Chloroflexales</taxon>
        <taxon>Roseiflexineae</taxon>
        <taxon>Roseiflexaceae</taxon>
        <taxon>Kouleothrix</taxon>
    </lineage>
</organism>
<evidence type="ECO:0000313" key="2">
    <source>
        <dbReference type="EMBL" id="KPV51675.1"/>
    </source>
</evidence>
<keyword evidence="1" id="KW-1133">Transmembrane helix</keyword>
<reference evidence="2 3" key="1">
    <citation type="submission" date="2015-09" db="EMBL/GenBank/DDBJ databases">
        <title>Draft genome sequence of Kouleothrix aurantiaca JCM 19913.</title>
        <authorList>
            <person name="Hemp J."/>
        </authorList>
    </citation>
    <scope>NUCLEOTIDE SEQUENCE [LARGE SCALE GENOMIC DNA]</scope>
    <source>
        <strain evidence="2 3">COM-B</strain>
    </source>
</reference>
<proteinExistence type="predicted"/>
<feature type="non-terminal residue" evidence="2">
    <location>
        <position position="276"/>
    </location>
</feature>
<keyword evidence="1" id="KW-0812">Transmembrane</keyword>
<accession>A0A0P9D8H5</accession>
<dbReference type="AlphaFoldDB" id="A0A0P9D8H5"/>